<evidence type="ECO:0000256" key="4">
    <source>
        <dbReference type="ARBA" id="ARBA00022989"/>
    </source>
</evidence>
<evidence type="ECO:0000256" key="3">
    <source>
        <dbReference type="ARBA" id="ARBA00022692"/>
    </source>
</evidence>
<name>A0A6S6RZZ7_9BACT</name>
<comment type="subcellular location">
    <subcellularLocation>
        <location evidence="1">Cell membrane</location>
        <topology evidence="1">Multi-pass membrane protein</topology>
    </subcellularLocation>
</comment>
<feature type="transmembrane region" description="Helical" evidence="7">
    <location>
        <begin position="23"/>
        <end position="41"/>
    </location>
</feature>
<feature type="transmembrane region" description="Helical" evidence="7">
    <location>
        <begin position="48"/>
        <end position="70"/>
    </location>
</feature>
<feature type="transmembrane region" description="Helical" evidence="7">
    <location>
        <begin position="76"/>
        <end position="99"/>
    </location>
</feature>
<accession>A0A6S6RZZ7</accession>
<keyword evidence="3 7" id="KW-0812">Transmembrane</keyword>
<proteinExistence type="predicted"/>
<dbReference type="GO" id="GO:0005886">
    <property type="term" value="C:plasma membrane"/>
    <property type="evidence" value="ECO:0007669"/>
    <property type="project" value="UniProtKB-SubCell"/>
</dbReference>
<evidence type="ECO:0000256" key="1">
    <source>
        <dbReference type="ARBA" id="ARBA00004651"/>
    </source>
</evidence>
<keyword evidence="5 7" id="KW-0472">Membrane</keyword>
<gene>
    <name evidence="8" type="ORF">HELGO_WM10067</name>
</gene>
<protein>
    <submittedName>
        <fullName evidence="8">Uncharacterized protein</fullName>
    </submittedName>
</protein>
<evidence type="ECO:0000256" key="5">
    <source>
        <dbReference type="ARBA" id="ARBA00023136"/>
    </source>
</evidence>
<evidence type="ECO:0000256" key="7">
    <source>
        <dbReference type="SAM" id="Phobius"/>
    </source>
</evidence>
<evidence type="ECO:0000313" key="8">
    <source>
        <dbReference type="EMBL" id="CAA6798582.1"/>
    </source>
</evidence>
<keyword evidence="2" id="KW-1003">Cell membrane</keyword>
<dbReference type="EMBL" id="CACVAQ010000008">
    <property type="protein sequence ID" value="CAA6798582.1"/>
    <property type="molecule type" value="Genomic_DNA"/>
</dbReference>
<reference evidence="8" key="1">
    <citation type="submission" date="2020-01" db="EMBL/GenBank/DDBJ databases">
        <authorList>
            <person name="Meier V. D."/>
            <person name="Meier V D."/>
        </authorList>
    </citation>
    <scope>NUCLEOTIDE SEQUENCE</scope>
    <source>
        <strain evidence="8">HLG_WM_MAG_10</strain>
    </source>
</reference>
<sequence length="144" mass="16111">MGHSHGLSVEDQRKEDIKIGVKGFWILLIVTFAEVGIALFLKDILPDAVVRLSMITLSLYKAYYIVSIFMHLGAEVGGMATTVIFPMTLLIWGVIAFLWEGDYARQNRNYVKDARPGAEAPAKEVSKKTSMLSNDELSRELSFQ</sequence>
<dbReference type="Pfam" id="PF03626">
    <property type="entry name" value="COX4_pro"/>
    <property type="match status" value="1"/>
</dbReference>
<organism evidence="8">
    <name type="scientific">uncultured Aureispira sp</name>
    <dbReference type="NCBI Taxonomy" id="1331704"/>
    <lineage>
        <taxon>Bacteria</taxon>
        <taxon>Pseudomonadati</taxon>
        <taxon>Bacteroidota</taxon>
        <taxon>Saprospiria</taxon>
        <taxon>Saprospirales</taxon>
        <taxon>Saprospiraceae</taxon>
        <taxon>Aureispira</taxon>
        <taxon>environmental samples</taxon>
    </lineage>
</organism>
<feature type="compositionally biased region" description="Basic and acidic residues" evidence="6">
    <location>
        <begin position="114"/>
        <end position="127"/>
    </location>
</feature>
<evidence type="ECO:0000256" key="2">
    <source>
        <dbReference type="ARBA" id="ARBA00022475"/>
    </source>
</evidence>
<dbReference type="InterPro" id="IPR005171">
    <property type="entry name" value="Cyt_c_oxidase_su4_prok"/>
</dbReference>
<dbReference type="AlphaFoldDB" id="A0A6S6RZZ7"/>
<evidence type="ECO:0000256" key="6">
    <source>
        <dbReference type="SAM" id="MobiDB-lite"/>
    </source>
</evidence>
<feature type="compositionally biased region" description="Polar residues" evidence="6">
    <location>
        <begin position="128"/>
        <end position="144"/>
    </location>
</feature>
<feature type="region of interest" description="Disordered" evidence="6">
    <location>
        <begin position="114"/>
        <end position="144"/>
    </location>
</feature>
<keyword evidence="4 7" id="KW-1133">Transmembrane helix</keyword>